<sequence length="174" mass="19863">MILKKHDHMPRRKKAGGSGWGRGWILATWYALVREAKALGLVRDGLDRVVLCDHKPLVLWLNGGNMLYLKSSVGLAFHTDTSSDYDNWEMTYRKAKNCSNWTLCEEHLNFILPTKPLFLLRLFLTCAIVENSRDLLKTQFGKEIDSHDVGIRDNEALVNEMLADNADDANILVY</sequence>
<dbReference type="InterPro" id="IPR044782">
    <property type="entry name" value="SIA1/STLP5"/>
</dbReference>
<comment type="subcellular location">
    <subcellularLocation>
        <location evidence="1">Golgi apparatus membrane</location>
        <topology evidence="1">Single-pass type II membrane protein</topology>
    </subcellularLocation>
</comment>
<evidence type="ECO:0000256" key="6">
    <source>
        <dbReference type="ARBA" id="ARBA00022968"/>
    </source>
</evidence>
<evidence type="ECO:0000313" key="12">
    <source>
        <dbReference type="Proteomes" id="UP000796880"/>
    </source>
</evidence>
<keyword evidence="10" id="KW-0325">Glycoprotein</keyword>
<keyword evidence="5" id="KW-0812">Transmembrane</keyword>
<dbReference type="GO" id="GO:0009860">
    <property type="term" value="P:pollen tube growth"/>
    <property type="evidence" value="ECO:0007669"/>
    <property type="project" value="InterPro"/>
</dbReference>
<dbReference type="PANTHER" id="PTHR47486:SF1">
    <property type="entry name" value="SIALYLTRANSFERASE-LIKE PROTEIN 1"/>
    <property type="match status" value="1"/>
</dbReference>
<dbReference type="GO" id="GO:0008373">
    <property type="term" value="F:sialyltransferase activity"/>
    <property type="evidence" value="ECO:0007669"/>
    <property type="project" value="InterPro"/>
</dbReference>
<proteinExistence type="inferred from homology"/>
<evidence type="ECO:0000256" key="3">
    <source>
        <dbReference type="ARBA" id="ARBA00022676"/>
    </source>
</evidence>
<keyword evidence="4" id="KW-0808">Transferase</keyword>
<evidence type="ECO:0000313" key="11">
    <source>
        <dbReference type="EMBL" id="KAF3455550.1"/>
    </source>
</evidence>
<comment type="caution">
    <text evidence="11">The sequence shown here is derived from an EMBL/GenBank/DDBJ whole genome shotgun (WGS) entry which is preliminary data.</text>
</comment>
<keyword evidence="3" id="KW-0328">Glycosyltransferase</keyword>
<dbReference type="InterPro" id="IPR038578">
    <property type="entry name" value="GT29-like_sf"/>
</dbReference>
<evidence type="ECO:0000256" key="9">
    <source>
        <dbReference type="ARBA" id="ARBA00023136"/>
    </source>
</evidence>
<comment type="similarity">
    <text evidence="2">Belongs to the glycosyltransferase 29 family.</text>
</comment>
<keyword evidence="9" id="KW-0472">Membrane</keyword>
<dbReference type="Gene3D" id="3.90.1480.20">
    <property type="entry name" value="Glycosyl transferase family 29"/>
    <property type="match status" value="1"/>
</dbReference>
<evidence type="ECO:0000256" key="2">
    <source>
        <dbReference type="ARBA" id="ARBA00006003"/>
    </source>
</evidence>
<name>A0A8K0HPV9_9ROSA</name>
<organism evidence="11 12">
    <name type="scientific">Rhamnella rubrinervis</name>
    <dbReference type="NCBI Taxonomy" id="2594499"/>
    <lineage>
        <taxon>Eukaryota</taxon>
        <taxon>Viridiplantae</taxon>
        <taxon>Streptophyta</taxon>
        <taxon>Embryophyta</taxon>
        <taxon>Tracheophyta</taxon>
        <taxon>Spermatophyta</taxon>
        <taxon>Magnoliopsida</taxon>
        <taxon>eudicotyledons</taxon>
        <taxon>Gunneridae</taxon>
        <taxon>Pentapetalae</taxon>
        <taxon>rosids</taxon>
        <taxon>fabids</taxon>
        <taxon>Rosales</taxon>
        <taxon>Rhamnaceae</taxon>
        <taxon>rhamnoid group</taxon>
        <taxon>Rhamneae</taxon>
        <taxon>Rhamnella</taxon>
    </lineage>
</organism>
<evidence type="ECO:0000256" key="7">
    <source>
        <dbReference type="ARBA" id="ARBA00022989"/>
    </source>
</evidence>
<reference evidence="11" key="1">
    <citation type="submission" date="2020-03" db="EMBL/GenBank/DDBJ databases">
        <title>A high-quality chromosome-level genome assembly of a woody plant with both climbing and erect habits, Rhamnella rubrinervis.</title>
        <authorList>
            <person name="Lu Z."/>
            <person name="Yang Y."/>
            <person name="Zhu X."/>
            <person name="Sun Y."/>
        </authorList>
    </citation>
    <scope>NUCLEOTIDE SEQUENCE</scope>
    <source>
        <strain evidence="11">BYM</strain>
        <tissue evidence="11">Leaf</tissue>
    </source>
</reference>
<dbReference type="GO" id="GO:0000139">
    <property type="term" value="C:Golgi membrane"/>
    <property type="evidence" value="ECO:0007669"/>
    <property type="project" value="UniProtKB-SubCell"/>
</dbReference>
<dbReference type="GO" id="GO:0009846">
    <property type="term" value="P:pollen germination"/>
    <property type="evidence" value="ECO:0007669"/>
    <property type="project" value="InterPro"/>
</dbReference>
<dbReference type="Pfam" id="PF00777">
    <property type="entry name" value="Glyco_transf_29"/>
    <property type="match status" value="1"/>
</dbReference>
<protein>
    <submittedName>
        <fullName evidence="11">Uncharacterized protein</fullName>
    </submittedName>
</protein>
<evidence type="ECO:0000256" key="10">
    <source>
        <dbReference type="ARBA" id="ARBA00023180"/>
    </source>
</evidence>
<evidence type="ECO:0000256" key="5">
    <source>
        <dbReference type="ARBA" id="ARBA00022692"/>
    </source>
</evidence>
<evidence type="ECO:0000256" key="8">
    <source>
        <dbReference type="ARBA" id="ARBA00023034"/>
    </source>
</evidence>
<dbReference type="OrthoDB" id="10264956at2759"/>
<keyword evidence="7" id="KW-1133">Transmembrane helix</keyword>
<dbReference type="PANTHER" id="PTHR47486">
    <property type="entry name" value="SIALYLTRANSFERASE-LIKE PROTEIN 1"/>
    <property type="match status" value="1"/>
</dbReference>
<keyword evidence="8" id="KW-0333">Golgi apparatus</keyword>
<dbReference type="EMBL" id="VOIH02000001">
    <property type="protein sequence ID" value="KAF3455550.1"/>
    <property type="molecule type" value="Genomic_DNA"/>
</dbReference>
<dbReference type="AlphaFoldDB" id="A0A8K0HPV9"/>
<evidence type="ECO:0000256" key="1">
    <source>
        <dbReference type="ARBA" id="ARBA00004323"/>
    </source>
</evidence>
<keyword evidence="6" id="KW-0735">Signal-anchor</keyword>
<dbReference type="Proteomes" id="UP000796880">
    <property type="component" value="Unassembled WGS sequence"/>
</dbReference>
<accession>A0A8K0HPV9</accession>
<gene>
    <name evidence="11" type="ORF">FNV43_RR00181</name>
</gene>
<keyword evidence="12" id="KW-1185">Reference proteome</keyword>
<dbReference type="InterPro" id="IPR001675">
    <property type="entry name" value="Glyco_trans_29"/>
</dbReference>
<evidence type="ECO:0000256" key="4">
    <source>
        <dbReference type="ARBA" id="ARBA00022679"/>
    </source>
</evidence>